<reference evidence="2" key="1">
    <citation type="submission" date="2023-06" db="EMBL/GenBank/DDBJ databases">
        <title>Genome-scale phylogeny and comparative genomics of the fungal order Sordariales.</title>
        <authorList>
            <consortium name="Lawrence Berkeley National Laboratory"/>
            <person name="Hensen N."/>
            <person name="Bonometti L."/>
            <person name="Westerberg I."/>
            <person name="Brannstrom I.O."/>
            <person name="Guillou S."/>
            <person name="Cros-Aarteil S."/>
            <person name="Calhoun S."/>
            <person name="Haridas S."/>
            <person name="Kuo A."/>
            <person name="Mondo S."/>
            <person name="Pangilinan J."/>
            <person name="Riley R."/>
            <person name="Labutti K."/>
            <person name="Andreopoulos B."/>
            <person name="Lipzen A."/>
            <person name="Chen C."/>
            <person name="Yanf M."/>
            <person name="Daum C."/>
            <person name="Ng V."/>
            <person name="Clum A."/>
            <person name="Steindorff A."/>
            <person name="Ohm R."/>
            <person name="Martin F."/>
            <person name="Silar P."/>
            <person name="Natvig D."/>
            <person name="Lalanne C."/>
            <person name="Gautier V."/>
            <person name="Ament-Velasquez S.L."/>
            <person name="Kruys A."/>
            <person name="Hutchinson M.I."/>
            <person name="Powell A.J."/>
            <person name="Barry K."/>
            <person name="Miller A.N."/>
            <person name="Grigoriev I.V."/>
            <person name="Debuchy R."/>
            <person name="Gladieux P."/>
            <person name="Thoren M.H."/>
            <person name="Johannesson H."/>
        </authorList>
    </citation>
    <scope>NUCLEOTIDE SEQUENCE</scope>
    <source>
        <strain evidence="2">CBS 606.72</strain>
    </source>
</reference>
<organism evidence="2 3">
    <name type="scientific">Immersiella caudata</name>
    <dbReference type="NCBI Taxonomy" id="314043"/>
    <lineage>
        <taxon>Eukaryota</taxon>
        <taxon>Fungi</taxon>
        <taxon>Dikarya</taxon>
        <taxon>Ascomycota</taxon>
        <taxon>Pezizomycotina</taxon>
        <taxon>Sordariomycetes</taxon>
        <taxon>Sordariomycetidae</taxon>
        <taxon>Sordariales</taxon>
        <taxon>Lasiosphaeriaceae</taxon>
        <taxon>Immersiella</taxon>
    </lineage>
</organism>
<feature type="compositionally biased region" description="Low complexity" evidence="1">
    <location>
        <begin position="482"/>
        <end position="492"/>
    </location>
</feature>
<feature type="region of interest" description="Disordered" evidence="1">
    <location>
        <begin position="35"/>
        <end position="58"/>
    </location>
</feature>
<comment type="caution">
    <text evidence="2">The sequence shown here is derived from an EMBL/GenBank/DDBJ whole genome shotgun (WGS) entry which is preliminary data.</text>
</comment>
<feature type="region of interest" description="Disordered" evidence="1">
    <location>
        <begin position="478"/>
        <end position="508"/>
    </location>
</feature>
<keyword evidence="3" id="KW-1185">Reference proteome</keyword>
<sequence length="637" mass="70465">MAAYPVGRKNPFDPEFFISRSGERLQVPVETIRGPGLTKEEQDRDATQAANWENPSEGDPVWEAIRNDDVDRLREVLELALFYHEVATPGSILLRKNDGTEGIHQLLNLCIKASAVSCLYHLTLWCQSPQNVFKYDFPRLYDSAKKAAVQTGRFACLLALDIAVIEEPKKRKALLALLLTRAHSADAVTRIVDLWKADDLDYFPYLLLKSADSHSQPALIEALADALERKTDINEAGSMKRMVLTPIAAAAGMLNVSALDMLIEMRADPFAAPYNHTDRNRYHPLYCALSQNPPLALPPGSPLWRAAIRPVASRMHTATDMLLASASPAFRNTPSYKRILARGTLIYLCTLRTFLLRALLHLPSQDLAVRNELILSPCQLAGNSHDDEIPTAFLPDVSHFQLRDALKKLGMQLHRDFIDLWMLLLTPELIEAVERHIQRPFNSRPLSGEDCLLALILAKERVVDDLLKGRSVGFGGSRRRTSFSTASSMSESQGSVVAPSTPTGSGRPGFFGVEMEEVAEEEDEEGEEVERGRVRTPKRVVSSSNLGVLGWRGGSVTTTASPAPSRVFSSPLAQELSDSSVSEVIFDAGEEPAVNVLLAPRPFKPSESEDIFDAEQMQAATILMMMSRVRVKEESDL</sequence>
<gene>
    <name evidence="2" type="ORF">B0T14DRAFT_567428</name>
</gene>
<evidence type="ECO:0000256" key="1">
    <source>
        <dbReference type="SAM" id="MobiDB-lite"/>
    </source>
</evidence>
<evidence type="ECO:0000313" key="3">
    <source>
        <dbReference type="Proteomes" id="UP001175000"/>
    </source>
</evidence>
<feature type="compositionally biased region" description="Polar residues" evidence="1">
    <location>
        <begin position="493"/>
        <end position="504"/>
    </location>
</feature>
<dbReference type="AlphaFoldDB" id="A0AA39WSC3"/>
<proteinExistence type="predicted"/>
<protein>
    <submittedName>
        <fullName evidence="2">Uncharacterized protein</fullName>
    </submittedName>
</protein>
<accession>A0AA39WSC3</accession>
<evidence type="ECO:0000313" key="2">
    <source>
        <dbReference type="EMBL" id="KAK0620698.1"/>
    </source>
</evidence>
<name>A0AA39WSC3_9PEZI</name>
<dbReference type="EMBL" id="JAULSU010000004">
    <property type="protein sequence ID" value="KAK0620698.1"/>
    <property type="molecule type" value="Genomic_DNA"/>
</dbReference>
<dbReference type="Proteomes" id="UP001175000">
    <property type="component" value="Unassembled WGS sequence"/>
</dbReference>